<dbReference type="eggNOG" id="COG0706">
    <property type="taxonomic scope" value="Bacteria"/>
</dbReference>
<evidence type="ECO:0000256" key="1">
    <source>
        <dbReference type="SAM" id="MobiDB-lite"/>
    </source>
</evidence>
<comment type="caution">
    <text evidence="2">The sequence shown here is derived from an EMBL/GenBank/DDBJ whole genome shotgun (WGS) entry which is preliminary data.</text>
</comment>
<feature type="region of interest" description="Disordered" evidence="1">
    <location>
        <begin position="34"/>
        <end position="54"/>
    </location>
</feature>
<feature type="non-terminal residue" evidence="2">
    <location>
        <position position="54"/>
    </location>
</feature>
<name>N6YSZ4_THAL4</name>
<keyword evidence="3" id="KW-1185">Reference proteome</keyword>
<protein>
    <submittedName>
        <fullName evidence="2">Preprotein translocase subunit yidC</fullName>
    </submittedName>
</protein>
<dbReference type="EMBL" id="AMXE01000177">
    <property type="protein sequence ID" value="ENO83119.1"/>
    <property type="molecule type" value="Genomic_DNA"/>
</dbReference>
<evidence type="ECO:0000313" key="3">
    <source>
        <dbReference type="Proteomes" id="UP000013232"/>
    </source>
</evidence>
<gene>
    <name evidence="2" type="ORF">C666_19005</name>
</gene>
<accession>N6YSZ4</accession>
<reference evidence="2 3" key="1">
    <citation type="submission" date="2012-09" db="EMBL/GenBank/DDBJ databases">
        <title>Draft Genome Sequences of 6 Strains from Genus Thauera.</title>
        <authorList>
            <person name="Liu B."/>
            <person name="Shapleigh J.P."/>
            <person name="Frostegard A.H."/>
        </authorList>
    </citation>
    <scope>NUCLEOTIDE SEQUENCE [LARGE SCALE GENOMIC DNA]</scope>
    <source>
        <strain evidence="3">47Lol / DSM 12138</strain>
    </source>
</reference>
<feature type="compositionally biased region" description="Low complexity" evidence="1">
    <location>
        <begin position="34"/>
        <end position="45"/>
    </location>
</feature>
<dbReference type="Proteomes" id="UP000013232">
    <property type="component" value="Unassembled WGS sequence"/>
</dbReference>
<proteinExistence type="predicted"/>
<evidence type="ECO:0000313" key="2">
    <source>
        <dbReference type="EMBL" id="ENO83119.1"/>
    </source>
</evidence>
<dbReference type="AlphaFoldDB" id="N6YSZ4"/>
<sequence length="54" mass="5714">MDQRRLILFLVFSFSLVMLWEGWIKHNNPAPAAQETSAAAGAAAADGSVPTPSA</sequence>
<organism evidence="2 3">
    <name type="scientific">Thauera linaloolentis (strain DSM 12138 / JCM 21573 / CCUG 41526 / CIP 105981 / IAM 15112 / NBRC 102519 / 47Lol)</name>
    <dbReference type="NCBI Taxonomy" id="1123367"/>
    <lineage>
        <taxon>Bacteria</taxon>
        <taxon>Pseudomonadati</taxon>
        <taxon>Pseudomonadota</taxon>
        <taxon>Betaproteobacteria</taxon>
        <taxon>Rhodocyclales</taxon>
        <taxon>Zoogloeaceae</taxon>
        <taxon>Thauera</taxon>
    </lineage>
</organism>